<dbReference type="EMBL" id="AP013066">
    <property type="protein sequence ID" value="BAN35581.1"/>
    <property type="molecule type" value="Genomic_DNA"/>
</dbReference>
<name>S6AHF7_SULDS</name>
<dbReference type="SUPFAM" id="SSF75169">
    <property type="entry name" value="DsrEFH-like"/>
    <property type="match status" value="1"/>
</dbReference>
<dbReference type="Gene3D" id="3.40.1260.10">
    <property type="entry name" value="DsrEFH-like"/>
    <property type="match status" value="1"/>
</dbReference>
<evidence type="ECO:0000313" key="1">
    <source>
        <dbReference type="EMBL" id="BAN35581.1"/>
    </source>
</evidence>
<proteinExistence type="predicted"/>
<organism evidence="1 2">
    <name type="scientific">Sulfuricella denitrificans (strain DSM 22764 / NBRC 105220 / skB26)</name>
    <dbReference type="NCBI Taxonomy" id="1163617"/>
    <lineage>
        <taxon>Bacteria</taxon>
        <taxon>Pseudomonadati</taxon>
        <taxon>Pseudomonadota</taxon>
        <taxon>Betaproteobacteria</taxon>
        <taxon>Nitrosomonadales</taxon>
        <taxon>Sulfuricellaceae</taxon>
        <taxon>Sulfuricella</taxon>
    </lineage>
</organism>
<dbReference type="InterPro" id="IPR032836">
    <property type="entry name" value="DsrE2-like"/>
</dbReference>
<dbReference type="AlphaFoldDB" id="S6AHF7"/>
<dbReference type="InterPro" id="IPR027396">
    <property type="entry name" value="DsrEFH-like"/>
</dbReference>
<keyword evidence="2" id="KW-1185">Reference proteome</keyword>
<evidence type="ECO:0008006" key="3">
    <source>
        <dbReference type="Google" id="ProtNLM"/>
    </source>
</evidence>
<dbReference type="RefSeq" id="WP_009204773.1">
    <property type="nucleotide sequence ID" value="NC_022357.1"/>
</dbReference>
<dbReference type="PANTHER" id="PTHR34655">
    <property type="entry name" value="CONSERVED WITHIN P. AEROPHILUM"/>
    <property type="match status" value="1"/>
</dbReference>
<gene>
    <name evidence="1" type="ORF">SCD_n01766</name>
</gene>
<dbReference type="Proteomes" id="UP000015559">
    <property type="component" value="Chromosome"/>
</dbReference>
<dbReference type="OrthoDB" id="8561630at2"/>
<protein>
    <recommendedName>
        <fullName evidence="3">Peroxiredoxin</fullName>
    </recommendedName>
</protein>
<dbReference type="Pfam" id="PF13686">
    <property type="entry name" value="DrsE_2"/>
    <property type="match status" value="1"/>
</dbReference>
<sequence>MADKLAIMLLTVDPDHPHVCGTPFFQAAAAAAMDVEVEIYFASRSVRLLIKGVAEDIFPSDNRTKSVYGFMKDASELGVKFFACGGAMEPCDVTQEELVPECTGIAGAATFVTRVMDDDWKTITY</sequence>
<dbReference type="PANTHER" id="PTHR34655:SF2">
    <property type="entry name" value="PEROXIREDOXIN FAMILY PROTEIN"/>
    <property type="match status" value="1"/>
</dbReference>
<dbReference type="STRING" id="1163617.SCD_n01766"/>
<dbReference type="eggNOG" id="COG2044">
    <property type="taxonomic scope" value="Bacteria"/>
</dbReference>
<evidence type="ECO:0000313" key="2">
    <source>
        <dbReference type="Proteomes" id="UP000015559"/>
    </source>
</evidence>
<accession>S6AHF7</accession>
<reference evidence="1 2" key="1">
    <citation type="journal article" date="2012" name="Appl. Environ. Microbiol.">
        <title>Draft genome sequence of a psychrotolerant sulfur-oxidizing bacterium, Sulfuricella denitrificans skB26, and proteomic insights into cold adaptation.</title>
        <authorList>
            <person name="Watanabe T."/>
            <person name="Kojima H."/>
            <person name="Fukui M."/>
        </authorList>
    </citation>
    <scope>NUCLEOTIDE SEQUENCE [LARGE SCALE GENOMIC DNA]</scope>
    <source>
        <strain evidence="2">skB26</strain>
    </source>
</reference>
<dbReference type="KEGG" id="sdr:SCD_n01766"/>
<dbReference type="HOGENOM" id="CLU_139144_1_1_4"/>